<organism evidence="1 2">
    <name type="scientific">Thalassiosira oceanica</name>
    <name type="common">Marine diatom</name>
    <dbReference type="NCBI Taxonomy" id="159749"/>
    <lineage>
        <taxon>Eukaryota</taxon>
        <taxon>Sar</taxon>
        <taxon>Stramenopiles</taxon>
        <taxon>Ochrophyta</taxon>
        <taxon>Bacillariophyta</taxon>
        <taxon>Coscinodiscophyceae</taxon>
        <taxon>Thalassiosirophycidae</taxon>
        <taxon>Thalassiosirales</taxon>
        <taxon>Thalassiosiraceae</taxon>
        <taxon>Thalassiosira</taxon>
    </lineage>
</organism>
<keyword evidence="2" id="KW-1185">Reference proteome</keyword>
<name>K0S9B9_THAOC</name>
<evidence type="ECO:0000313" key="2">
    <source>
        <dbReference type="Proteomes" id="UP000266841"/>
    </source>
</evidence>
<protein>
    <submittedName>
        <fullName evidence="1">Uncharacterized protein</fullName>
    </submittedName>
</protein>
<reference evidence="1 2" key="1">
    <citation type="journal article" date="2012" name="Genome Biol.">
        <title>Genome and low-iron response of an oceanic diatom adapted to chronic iron limitation.</title>
        <authorList>
            <person name="Lommer M."/>
            <person name="Specht M."/>
            <person name="Roy A.S."/>
            <person name="Kraemer L."/>
            <person name="Andreson R."/>
            <person name="Gutowska M.A."/>
            <person name="Wolf J."/>
            <person name="Bergner S.V."/>
            <person name="Schilhabel M.B."/>
            <person name="Klostermeier U.C."/>
            <person name="Beiko R.G."/>
            <person name="Rosenstiel P."/>
            <person name="Hippler M."/>
            <person name="Laroche J."/>
        </authorList>
    </citation>
    <scope>NUCLEOTIDE SEQUENCE [LARGE SCALE GENOMIC DNA]</scope>
    <source>
        <strain evidence="1 2">CCMP1005</strain>
    </source>
</reference>
<sequence>MSDPSNLPALTQQLGLSPENWRAWLTHSISLDEQTVAHALRLCPDWNSFIRLRDIKPFIKSLTEGKVPVFVPTPKSKQAGNADE</sequence>
<accession>K0S9B9</accession>
<dbReference type="EMBL" id="AGNL01027943">
    <property type="protein sequence ID" value="EJK57521.1"/>
    <property type="molecule type" value="Genomic_DNA"/>
</dbReference>
<feature type="non-terminal residue" evidence="1">
    <location>
        <position position="84"/>
    </location>
</feature>
<dbReference type="Proteomes" id="UP000266841">
    <property type="component" value="Unassembled WGS sequence"/>
</dbReference>
<dbReference type="AlphaFoldDB" id="K0S9B9"/>
<evidence type="ECO:0000313" key="1">
    <source>
        <dbReference type="EMBL" id="EJK57521.1"/>
    </source>
</evidence>
<comment type="caution">
    <text evidence="1">The sequence shown here is derived from an EMBL/GenBank/DDBJ whole genome shotgun (WGS) entry which is preliminary data.</text>
</comment>
<proteinExistence type="predicted"/>
<gene>
    <name evidence="1" type="ORF">THAOC_22424</name>
</gene>